<dbReference type="PANTHER" id="PTHR43391:SF14">
    <property type="entry name" value="DEHYDROGENASE_REDUCTASE SDR FAMILY PROTEIN 7-LIKE"/>
    <property type="match status" value="1"/>
</dbReference>
<keyword evidence="2" id="KW-0521">NADP</keyword>
<dbReference type="CDD" id="cd05233">
    <property type="entry name" value="SDR_c"/>
    <property type="match status" value="1"/>
</dbReference>
<dbReference type="PROSITE" id="PS00061">
    <property type="entry name" value="ADH_SHORT"/>
    <property type="match status" value="1"/>
</dbReference>
<evidence type="ECO:0000256" key="1">
    <source>
        <dbReference type="ARBA" id="ARBA00006484"/>
    </source>
</evidence>
<proteinExistence type="inferred from homology"/>
<evidence type="ECO:0008006" key="6">
    <source>
        <dbReference type="Google" id="ProtNLM"/>
    </source>
</evidence>
<dbReference type="SUPFAM" id="SSF51735">
    <property type="entry name" value="NAD(P)-binding Rossmann-fold domains"/>
    <property type="match status" value="1"/>
</dbReference>
<dbReference type="PANTHER" id="PTHR43391">
    <property type="entry name" value="RETINOL DEHYDROGENASE-RELATED"/>
    <property type="match status" value="1"/>
</dbReference>
<reference evidence="4 5" key="1">
    <citation type="submission" date="2019-05" db="EMBL/GenBank/DDBJ databases">
        <title>Complete genome sequencing of Anaerostipes rhamnosivorans.</title>
        <authorList>
            <person name="Bui T.P.N."/>
            <person name="de Vos W.M."/>
        </authorList>
    </citation>
    <scope>NUCLEOTIDE SEQUENCE [LARGE SCALE GENOMIC DNA]</scope>
    <source>
        <strain evidence="4 5">1y2</strain>
    </source>
</reference>
<name>A0A4P8IAZ9_9FIRM</name>
<organism evidence="4 5">
    <name type="scientific">Anaerostipes rhamnosivorans</name>
    <dbReference type="NCBI Taxonomy" id="1229621"/>
    <lineage>
        <taxon>Bacteria</taxon>
        <taxon>Bacillati</taxon>
        <taxon>Bacillota</taxon>
        <taxon>Clostridia</taxon>
        <taxon>Lachnospirales</taxon>
        <taxon>Lachnospiraceae</taxon>
        <taxon>Anaerostipes</taxon>
    </lineage>
</organism>
<protein>
    <recommendedName>
        <fullName evidence="6">SDR family NAD(P)-dependent oxidoreductase</fullName>
    </recommendedName>
</protein>
<dbReference type="RefSeq" id="WP_137328328.1">
    <property type="nucleotide sequence ID" value="NZ_CP040058.1"/>
</dbReference>
<dbReference type="InterPro" id="IPR002347">
    <property type="entry name" value="SDR_fam"/>
</dbReference>
<evidence type="ECO:0000313" key="5">
    <source>
        <dbReference type="Proteomes" id="UP000298653"/>
    </source>
</evidence>
<dbReference type="OrthoDB" id="9808814at2"/>
<keyword evidence="3" id="KW-0560">Oxidoreductase</keyword>
<dbReference type="InterPro" id="IPR020904">
    <property type="entry name" value="Sc_DH/Rdtase_CS"/>
</dbReference>
<evidence type="ECO:0000256" key="2">
    <source>
        <dbReference type="ARBA" id="ARBA00022857"/>
    </source>
</evidence>
<dbReference type="Proteomes" id="UP000298653">
    <property type="component" value="Chromosome"/>
</dbReference>
<evidence type="ECO:0000256" key="3">
    <source>
        <dbReference type="ARBA" id="ARBA00023002"/>
    </source>
</evidence>
<dbReference type="InterPro" id="IPR036291">
    <property type="entry name" value="NAD(P)-bd_dom_sf"/>
</dbReference>
<accession>A0A4P8IAZ9</accession>
<dbReference type="KEGG" id="arf:AR1Y2_1388"/>
<comment type="similarity">
    <text evidence="1">Belongs to the short-chain dehydrogenases/reductases (SDR) family.</text>
</comment>
<dbReference type="PIRSF" id="PIRSF000126">
    <property type="entry name" value="11-beta-HSD1"/>
    <property type="match status" value="1"/>
</dbReference>
<dbReference type="Gene3D" id="3.40.50.720">
    <property type="entry name" value="NAD(P)-binding Rossmann-like Domain"/>
    <property type="match status" value="1"/>
</dbReference>
<dbReference type="PRINTS" id="PR00081">
    <property type="entry name" value="GDHRDH"/>
</dbReference>
<dbReference type="Pfam" id="PF00106">
    <property type="entry name" value="adh_short"/>
    <property type="match status" value="1"/>
</dbReference>
<dbReference type="EMBL" id="CP040058">
    <property type="protein sequence ID" value="QCP34842.1"/>
    <property type="molecule type" value="Genomic_DNA"/>
</dbReference>
<dbReference type="AlphaFoldDB" id="A0A4P8IAZ9"/>
<keyword evidence="5" id="KW-1185">Reference proteome</keyword>
<dbReference type="GO" id="GO:0016491">
    <property type="term" value="F:oxidoreductase activity"/>
    <property type="evidence" value="ECO:0007669"/>
    <property type="project" value="UniProtKB-KW"/>
</dbReference>
<sequence>MKKVAIVTGASSGLGRQFVLQIAKSHGFLDEIWVVARRADRLLELGVLVSNIVIRPIPLDLSKKDSIVRIRSILAKEKPKVYVLVNCSGLGLAGLFDRQDEELLDQMLKVNCLALTRVTRAVLPYMPKKSRIVQVASSAAFAPQPGFAVYAATKSYVLNYSLALRQELKKRRIYVTTVCPGPVNTEFFDTAYQKKEMKLYKKLVMAKPERVVKKALKDVKKGRAVSVYGILMKAVRVLCKLLPSSLIVRLIH</sequence>
<evidence type="ECO:0000313" key="4">
    <source>
        <dbReference type="EMBL" id="QCP34842.1"/>
    </source>
</evidence>
<gene>
    <name evidence="4" type="ORF">AR1Y2_1388</name>
</gene>